<evidence type="ECO:0000256" key="9">
    <source>
        <dbReference type="ARBA" id="ARBA00022737"/>
    </source>
</evidence>
<dbReference type="EMBL" id="FWDM01000022">
    <property type="protein sequence ID" value="SLM13463.1"/>
    <property type="molecule type" value="Genomic_DNA"/>
</dbReference>
<feature type="repeat" description="Lumazine-binding" evidence="11">
    <location>
        <begin position="1"/>
        <end position="96"/>
    </location>
</feature>
<dbReference type="InterPro" id="IPR017938">
    <property type="entry name" value="Riboflavin_synthase-like_b-brl"/>
</dbReference>
<evidence type="ECO:0000256" key="10">
    <source>
        <dbReference type="NCBIfam" id="TIGR00187"/>
    </source>
</evidence>
<evidence type="ECO:0000313" key="13">
    <source>
        <dbReference type="EMBL" id="SLM13463.1"/>
    </source>
</evidence>
<accession>A0A3P3XJ71</accession>
<name>A0A3P3XJ71_9SPIR</name>
<evidence type="ECO:0000256" key="7">
    <source>
        <dbReference type="ARBA" id="ARBA00022619"/>
    </source>
</evidence>
<feature type="domain" description="Lumazine-binding" evidence="12">
    <location>
        <begin position="97"/>
        <end position="193"/>
    </location>
</feature>
<reference evidence="13" key="1">
    <citation type="submission" date="2017-02" db="EMBL/GenBank/DDBJ databases">
        <authorList>
            <person name="Regsiter A."/>
            <person name="William W."/>
        </authorList>
    </citation>
    <scope>NUCLEOTIDE SEQUENCE</scope>
    <source>
        <strain evidence="13">Bib</strain>
    </source>
</reference>
<sequence length="223" mass="23810">MFTGIIEEVGYVRSITRGAHSARITILAHTVCQGTRLGDSIAVNGVCLTVTEISSSVFVSDIMAETLQRTTLGELQCGDAVNLERALTLATRLGGHLVSGHVDGAGTIRSILKEGIASILEITCSPELLKYIAVKGSIALDGISLTVCGVSDSSFSVSLIPHTQMQTNVYLKKVGDTLNIECDLIARYVEKLIMSKIPDEAEHPRPVLTEELLRLSGFIGGEL</sequence>
<keyword evidence="9" id="KW-0677">Repeat</keyword>
<dbReference type="NCBIfam" id="TIGR00187">
    <property type="entry name" value="ribE"/>
    <property type="match status" value="1"/>
</dbReference>
<keyword evidence="7" id="KW-0686">Riboflavin biosynthesis</keyword>
<feature type="domain" description="Lumazine-binding" evidence="12">
    <location>
        <begin position="1"/>
        <end position="96"/>
    </location>
</feature>
<dbReference type="Gene3D" id="2.40.30.20">
    <property type="match status" value="2"/>
</dbReference>
<evidence type="ECO:0000256" key="6">
    <source>
        <dbReference type="ARBA" id="ARBA00013950"/>
    </source>
</evidence>
<organism evidence="13">
    <name type="scientific">uncultured spirochete</name>
    <dbReference type="NCBI Taxonomy" id="156406"/>
    <lineage>
        <taxon>Bacteria</taxon>
        <taxon>Pseudomonadati</taxon>
        <taxon>Spirochaetota</taxon>
        <taxon>Spirochaetia</taxon>
        <taxon>Spirochaetales</taxon>
        <taxon>environmental samples</taxon>
    </lineage>
</organism>
<evidence type="ECO:0000256" key="5">
    <source>
        <dbReference type="ARBA" id="ARBA00012827"/>
    </source>
</evidence>
<dbReference type="PIRSF" id="PIRSF000498">
    <property type="entry name" value="Riboflavin_syn_A"/>
    <property type="match status" value="1"/>
</dbReference>
<dbReference type="InterPro" id="IPR023366">
    <property type="entry name" value="ATP_synth_asu-like_sf"/>
</dbReference>
<dbReference type="NCBIfam" id="NF009566">
    <property type="entry name" value="PRK13020.1"/>
    <property type="match status" value="1"/>
</dbReference>
<evidence type="ECO:0000256" key="11">
    <source>
        <dbReference type="PROSITE-ProRule" id="PRU00524"/>
    </source>
</evidence>
<evidence type="ECO:0000256" key="1">
    <source>
        <dbReference type="ARBA" id="ARBA00000968"/>
    </source>
</evidence>
<feature type="repeat" description="Lumazine-binding" evidence="11">
    <location>
        <begin position="97"/>
        <end position="193"/>
    </location>
</feature>
<dbReference type="NCBIfam" id="NF006767">
    <property type="entry name" value="PRK09289.1"/>
    <property type="match status" value="1"/>
</dbReference>
<dbReference type="PANTHER" id="PTHR21098:SF12">
    <property type="entry name" value="RIBOFLAVIN SYNTHASE"/>
    <property type="match status" value="1"/>
</dbReference>
<dbReference type="FunFam" id="2.40.30.20:FF:000004">
    <property type="entry name" value="Riboflavin synthase, alpha subunit"/>
    <property type="match status" value="1"/>
</dbReference>
<dbReference type="PANTHER" id="PTHR21098">
    <property type="entry name" value="RIBOFLAVIN SYNTHASE ALPHA CHAIN"/>
    <property type="match status" value="1"/>
</dbReference>
<evidence type="ECO:0000256" key="8">
    <source>
        <dbReference type="ARBA" id="ARBA00022679"/>
    </source>
</evidence>
<dbReference type="InterPro" id="IPR001783">
    <property type="entry name" value="Lumazine-bd"/>
</dbReference>
<keyword evidence="8 13" id="KW-0808">Transferase</keyword>
<protein>
    <recommendedName>
        <fullName evidence="6 10">Riboflavin synthase</fullName>
        <ecNumber evidence="5 10">2.5.1.9</ecNumber>
    </recommendedName>
</protein>
<comment type="catalytic activity">
    <reaction evidence="1">
        <text>2 6,7-dimethyl-8-(1-D-ribityl)lumazine + H(+) = 5-amino-6-(D-ribitylamino)uracil + riboflavin</text>
        <dbReference type="Rhea" id="RHEA:20772"/>
        <dbReference type="ChEBI" id="CHEBI:15378"/>
        <dbReference type="ChEBI" id="CHEBI:15934"/>
        <dbReference type="ChEBI" id="CHEBI:57986"/>
        <dbReference type="ChEBI" id="CHEBI:58201"/>
        <dbReference type="EC" id="2.5.1.9"/>
    </reaction>
</comment>
<comment type="subunit">
    <text evidence="4">Homotrimer.</text>
</comment>
<proteinExistence type="predicted"/>
<evidence type="ECO:0000256" key="2">
    <source>
        <dbReference type="ARBA" id="ARBA00002803"/>
    </source>
</evidence>
<gene>
    <name evidence="13" type="primary">ribE</name>
    <name evidence="13" type="ORF">SPIROBIBN47_290077</name>
</gene>
<evidence type="ECO:0000256" key="4">
    <source>
        <dbReference type="ARBA" id="ARBA00011233"/>
    </source>
</evidence>
<dbReference type="PROSITE" id="PS51177">
    <property type="entry name" value="LUMAZINE_BIND"/>
    <property type="match status" value="2"/>
</dbReference>
<dbReference type="GO" id="GO:0009231">
    <property type="term" value="P:riboflavin biosynthetic process"/>
    <property type="evidence" value="ECO:0007669"/>
    <property type="project" value="UniProtKB-KW"/>
</dbReference>
<evidence type="ECO:0000259" key="12">
    <source>
        <dbReference type="PROSITE" id="PS51177"/>
    </source>
</evidence>
<dbReference type="InterPro" id="IPR026017">
    <property type="entry name" value="Lumazine-bd_dom"/>
</dbReference>
<dbReference type="CDD" id="cd00402">
    <property type="entry name" value="Riboflavin_synthase_like"/>
    <property type="match status" value="1"/>
</dbReference>
<evidence type="ECO:0000256" key="3">
    <source>
        <dbReference type="ARBA" id="ARBA00004887"/>
    </source>
</evidence>
<dbReference type="Pfam" id="PF00677">
    <property type="entry name" value="Lum_binding"/>
    <property type="match status" value="2"/>
</dbReference>
<comment type="pathway">
    <text evidence="3">Cofactor biosynthesis; riboflavin biosynthesis; riboflavin from 2-hydroxy-3-oxobutyl phosphate and 5-amino-6-(D-ribitylamino)uracil: step 2/2.</text>
</comment>
<dbReference type="SUPFAM" id="SSF63380">
    <property type="entry name" value="Riboflavin synthase domain-like"/>
    <property type="match status" value="2"/>
</dbReference>
<dbReference type="GO" id="GO:0004746">
    <property type="term" value="F:riboflavin synthase activity"/>
    <property type="evidence" value="ECO:0007669"/>
    <property type="project" value="UniProtKB-UniRule"/>
</dbReference>
<dbReference type="EC" id="2.5.1.9" evidence="5 10"/>
<dbReference type="FunFam" id="2.40.30.20:FF:000003">
    <property type="entry name" value="Riboflavin synthase, alpha subunit"/>
    <property type="match status" value="1"/>
</dbReference>
<comment type="function">
    <text evidence="2">Catalyzes the dismutation of two molecules of 6,7-dimethyl-8-ribityllumazine, resulting in the formation of riboflavin and 5-amino-6-(D-ribitylamino)uracil.</text>
</comment>
<dbReference type="AlphaFoldDB" id="A0A3P3XJ71"/>